<dbReference type="Proteomes" id="UP000826550">
    <property type="component" value="Chromosome"/>
</dbReference>
<protein>
    <submittedName>
        <fullName evidence="2">YueI family protein</fullName>
    </submittedName>
</protein>
<evidence type="ECO:0000256" key="1">
    <source>
        <dbReference type="SAM" id="MobiDB-lite"/>
    </source>
</evidence>
<gene>
    <name evidence="2" type="ORF">GYM71_04405</name>
</gene>
<dbReference type="Pfam" id="PF07997">
    <property type="entry name" value="DUF1694"/>
    <property type="match status" value="1"/>
</dbReference>
<name>A0ABX8W785_9LACO</name>
<accession>A0ABX8W785</accession>
<dbReference type="RefSeq" id="WP_220221064.1">
    <property type="nucleotide sequence ID" value="NZ_CP048268.1"/>
</dbReference>
<organism evidence="2 3">
    <name type="scientific">Lactobacillus panisapium</name>
    <dbReference type="NCBI Taxonomy" id="2012495"/>
    <lineage>
        <taxon>Bacteria</taxon>
        <taxon>Bacillati</taxon>
        <taxon>Bacillota</taxon>
        <taxon>Bacilli</taxon>
        <taxon>Lactobacillales</taxon>
        <taxon>Lactobacillaceae</taxon>
        <taxon>Lactobacillus</taxon>
    </lineage>
</organism>
<dbReference type="SUPFAM" id="SSF160515">
    <property type="entry name" value="YueI-like"/>
    <property type="match status" value="1"/>
</dbReference>
<proteinExistence type="predicted"/>
<evidence type="ECO:0000313" key="2">
    <source>
        <dbReference type="EMBL" id="QYN52691.1"/>
    </source>
</evidence>
<dbReference type="Gene3D" id="3.30.1330.30">
    <property type="match status" value="1"/>
</dbReference>
<sequence length="156" mass="17785">MSDDLNTRVANAAQGITPQTKPDERRRFLGSLRERVFVRMTNAEVENKKLTDLFLAHFQDYLKYSLLINCNVNDDFLSQVETQCSQNNIPFTIVSDETAKTGPDDTAILVVAQTAINKMRIEIAQVYPPEIPKTELSQPTKPKKVGFWKRIFHGDK</sequence>
<feature type="region of interest" description="Disordered" evidence="1">
    <location>
        <begin position="1"/>
        <end position="21"/>
    </location>
</feature>
<dbReference type="InterPro" id="IPR012543">
    <property type="entry name" value="DUF1694"/>
</dbReference>
<keyword evidence="3" id="KW-1185">Reference proteome</keyword>
<reference evidence="2 3" key="1">
    <citation type="submission" date="2020-01" db="EMBL/GenBank/DDBJ databases">
        <title>Vast differences in strain-level diversity in the gut microbiota of two closely related honey bee species.</title>
        <authorList>
            <person name="Ellegaard K.M."/>
            <person name="Suenami S."/>
            <person name="Miyazaki R."/>
            <person name="Engel P."/>
        </authorList>
    </citation>
    <scope>NUCLEOTIDE SEQUENCE [LARGE SCALE GENOMIC DNA]</scope>
    <source>
        <strain evidence="2 3">ESL0416</strain>
    </source>
</reference>
<evidence type="ECO:0000313" key="3">
    <source>
        <dbReference type="Proteomes" id="UP000826550"/>
    </source>
</evidence>
<dbReference type="InterPro" id="IPR029064">
    <property type="entry name" value="Ribosomal_eL30-like_sf"/>
</dbReference>
<dbReference type="EMBL" id="CP048268">
    <property type="protein sequence ID" value="QYN52691.1"/>
    <property type="molecule type" value="Genomic_DNA"/>
</dbReference>